<accession>A0A915JB62</accession>
<evidence type="ECO:0000313" key="2">
    <source>
        <dbReference type="WBParaSite" id="nRc.2.0.1.t23733-RA"/>
    </source>
</evidence>
<dbReference type="Proteomes" id="UP000887565">
    <property type="component" value="Unplaced"/>
</dbReference>
<dbReference type="WBParaSite" id="nRc.2.0.1.t23733-RA">
    <property type="protein sequence ID" value="nRc.2.0.1.t23733-RA"/>
    <property type="gene ID" value="nRc.2.0.1.g23733"/>
</dbReference>
<reference evidence="2" key="1">
    <citation type="submission" date="2022-11" db="UniProtKB">
        <authorList>
            <consortium name="WormBaseParasite"/>
        </authorList>
    </citation>
    <scope>IDENTIFICATION</scope>
</reference>
<evidence type="ECO:0000313" key="1">
    <source>
        <dbReference type="Proteomes" id="UP000887565"/>
    </source>
</evidence>
<sequence>MDCNDLSEGTWTGGACMGCTYGGSHPIYAKLCGPRRQQWNACHISGSGSRCRGKQIIANLLKDNKFANRQYVTHEEFIIPPVILIIQKLMFRAVEPSSDISITDYN</sequence>
<name>A0A915JB62_ROMCU</name>
<keyword evidence="1" id="KW-1185">Reference proteome</keyword>
<dbReference type="AlphaFoldDB" id="A0A915JB62"/>
<proteinExistence type="predicted"/>
<protein>
    <submittedName>
        <fullName evidence="2">Uncharacterized protein</fullName>
    </submittedName>
</protein>
<organism evidence="1 2">
    <name type="scientific">Romanomermis culicivorax</name>
    <name type="common">Nematode worm</name>
    <dbReference type="NCBI Taxonomy" id="13658"/>
    <lineage>
        <taxon>Eukaryota</taxon>
        <taxon>Metazoa</taxon>
        <taxon>Ecdysozoa</taxon>
        <taxon>Nematoda</taxon>
        <taxon>Enoplea</taxon>
        <taxon>Dorylaimia</taxon>
        <taxon>Mermithida</taxon>
        <taxon>Mermithoidea</taxon>
        <taxon>Mermithidae</taxon>
        <taxon>Romanomermis</taxon>
    </lineage>
</organism>